<dbReference type="CDD" id="cd17680">
    <property type="entry name" value="RUN_PLEKHM2"/>
    <property type="match status" value="1"/>
</dbReference>
<dbReference type="InterPro" id="IPR057288">
    <property type="entry name" value="PH_PLEKHM2"/>
</dbReference>
<dbReference type="AlphaFoldDB" id="A0A1X7VMV8"/>
<sequence>SYLSNRPSRPYLNTCCPYNTTTPIKTPHIPVYYYTMAKRSESQVKDVLLEHVSQDIKKLQSLQCDVSLHEDTITSTNSRAQSLCHHLDCILLHGLFRSDFGYWACMTQLSHKDTIRRITDLSVVRTNIGRGHSWLNLALNEQVFESYLRIFLDNQSIICRHYNNYAFLRDKTRLSVLITLVSGLDFVTFDLDLDEEYLNYRITPNEYFNDRTFDLNIDLSFLSRVTPETKRKKIGLTSSDNHSSSFPPTGQQVQPFSSLPASLTGKEAGGTNLSEPHPPTTTSPIKEHILDEGGAGMGGVLSDGHIVESSGGPSFINRYMQLDQREREKKQFVTQKEKEEKEKEEEELVAVSRPQKKIKKKKKKKKKESVEESEPMPTNEDLTDSLKDTQSTPTQSETPLAEPIKLAEPVQPVKEEQVPLYDGLLTAGEREIEEIDSREEHLDPFLPAITKEDNSSPLILHDDPSTSHDDHVVPHDISRSRADAISSSTPFDDVIDKATPIKTTPIEITRTVATPTFDTENVSQASPKAKLLIPEATPNLNESIKYEAPPTRPKEITEYNKRECDVEIDETMKVILSIDVLYDSKESVKRVVQVQVPVGPGRYQTVYLAITNKALYLMEKDGTDGNYSRRMGVSYSDLVYLVVGLSWQSLGLVYMVGEAQDKQIIITGNEAVSRSIADSIRRTSSVPLNRDDELRTEAIEKELIKLGSETSMERLRYCLVYWEQLSGETPSVSPPDDTGNPFCGHLDVKEIGILKTTWRQCYFTLIEGTLFQFNSEADKSPRATYRMQGSRAGCSRTRGDAKQFEFLVQDNDGESLSLAARDEEELSKWMQALCLAAMGHTVDLTQSYSANVKKSGGFCAVLQTLNKIHVLLEDWSNESVHLVGSISVEDINKIAIDSSLPLYCTLGYDNSESSESPCVWMLCFSSEYELGKFEETLADRYRDTFQVEPPFSEIRDSNVKKRAGQALELMIASKQKSDSLTKGRSEYRFD</sequence>
<dbReference type="SUPFAM" id="SSF50729">
    <property type="entry name" value="PH domain-like"/>
    <property type="match status" value="1"/>
</dbReference>
<evidence type="ECO:0000256" key="3">
    <source>
        <dbReference type="ARBA" id="ARBA00022490"/>
    </source>
</evidence>
<name>A0A1X7VMV8_AMPQE</name>
<evidence type="ECO:0000256" key="1">
    <source>
        <dbReference type="ARBA" id="ARBA00004496"/>
    </source>
</evidence>
<dbReference type="Gene3D" id="1.20.58.900">
    <property type="match status" value="1"/>
</dbReference>
<evidence type="ECO:0000256" key="2">
    <source>
        <dbReference type="ARBA" id="ARBA00004656"/>
    </source>
</evidence>
<dbReference type="Pfam" id="PF00169">
    <property type="entry name" value="PH"/>
    <property type="match status" value="1"/>
</dbReference>
<dbReference type="InterPro" id="IPR053015">
    <property type="entry name" value="PH_domain-containing_M2"/>
</dbReference>
<evidence type="ECO:0000259" key="6">
    <source>
        <dbReference type="PROSITE" id="PS50003"/>
    </source>
</evidence>
<dbReference type="SMART" id="SM00593">
    <property type="entry name" value="RUN"/>
    <property type="match status" value="1"/>
</dbReference>
<dbReference type="SMART" id="SM00233">
    <property type="entry name" value="PH"/>
    <property type="match status" value="1"/>
</dbReference>
<evidence type="ECO:0000256" key="4">
    <source>
        <dbReference type="ARBA" id="ARBA00023228"/>
    </source>
</evidence>
<dbReference type="Pfam" id="PF02759">
    <property type="entry name" value="RUN"/>
    <property type="match status" value="1"/>
</dbReference>
<keyword evidence="3" id="KW-0963">Cytoplasm</keyword>
<evidence type="ECO:0000313" key="8">
    <source>
        <dbReference type="EnsemblMetazoa" id="Aqu2.1.41402_001"/>
    </source>
</evidence>
<dbReference type="STRING" id="400682.A0A1X7VMV8"/>
<organism evidence="8">
    <name type="scientific">Amphimedon queenslandica</name>
    <name type="common">Sponge</name>
    <dbReference type="NCBI Taxonomy" id="400682"/>
    <lineage>
        <taxon>Eukaryota</taxon>
        <taxon>Metazoa</taxon>
        <taxon>Porifera</taxon>
        <taxon>Demospongiae</taxon>
        <taxon>Heteroscleromorpha</taxon>
        <taxon>Haplosclerida</taxon>
        <taxon>Niphatidae</taxon>
        <taxon>Amphimedon</taxon>
    </lineage>
</organism>
<feature type="domain" description="RUN" evidence="7">
    <location>
        <begin position="74"/>
        <end position="196"/>
    </location>
</feature>
<dbReference type="OrthoDB" id="9983817at2759"/>
<feature type="compositionally biased region" description="Polar residues" evidence="5">
    <location>
        <begin position="388"/>
        <end position="398"/>
    </location>
</feature>
<dbReference type="GO" id="GO:0019894">
    <property type="term" value="F:kinesin binding"/>
    <property type="evidence" value="ECO:0007669"/>
    <property type="project" value="TreeGrafter"/>
</dbReference>
<dbReference type="InterPro" id="IPR004012">
    <property type="entry name" value="Run_dom"/>
</dbReference>
<dbReference type="Gene3D" id="2.30.29.30">
    <property type="entry name" value="Pleckstrin-homology domain (PH domain)/Phosphotyrosine-binding domain (PTB)"/>
    <property type="match status" value="1"/>
</dbReference>
<dbReference type="GO" id="GO:0032880">
    <property type="term" value="P:regulation of protein localization"/>
    <property type="evidence" value="ECO:0007669"/>
    <property type="project" value="TreeGrafter"/>
</dbReference>
<dbReference type="PANTHER" id="PTHR46556">
    <property type="entry name" value="PLECKSTRIN HOMOLOGY DOMAIN-CONTAINING FAMILY M MEMBER 2"/>
    <property type="match status" value="1"/>
</dbReference>
<feature type="compositionally biased region" description="Polar residues" evidence="5">
    <location>
        <begin position="236"/>
        <end position="261"/>
    </location>
</feature>
<accession>A0A1X7VMV8</accession>
<evidence type="ECO:0008006" key="9">
    <source>
        <dbReference type="Google" id="ProtNLM"/>
    </source>
</evidence>
<dbReference type="GO" id="GO:0005765">
    <property type="term" value="C:lysosomal membrane"/>
    <property type="evidence" value="ECO:0007669"/>
    <property type="project" value="UniProtKB-SubCell"/>
</dbReference>
<dbReference type="PROSITE" id="PS50003">
    <property type="entry name" value="PH_DOMAIN"/>
    <property type="match status" value="1"/>
</dbReference>
<dbReference type="InterPro" id="IPR047327">
    <property type="entry name" value="RUN_PLEKHM2"/>
</dbReference>
<dbReference type="InterPro" id="IPR001849">
    <property type="entry name" value="PH_domain"/>
</dbReference>
<comment type="subcellular location">
    <subcellularLocation>
        <location evidence="1">Cytoplasm</location>
    </subcellularLocation>
    <subcellularLocation>
        <location evidence="2">Lysosome membrane</location>
    </subcellularLocation>
</comment>
<dbReference type="GO" id="GO:0032418">
    <property type="term" value="P:lysosome localization"/>
    <property type="evidence" value="ECO:0007669"/>
    <property type="project" value="TreeGrafter"/>
</dbReference>
<dbReference type="InterPro" id="IPR037213">
    <property type="entry name" value="Run_dom_sf"/>
</dbReference>
<evidence type="ECO:0000256" key="5">
    <source>
        <dbReference type="SAM" id="MobiDB-lite"/>
    </source>
</evidence>
<dbReference type="GO" id="GO:0007030">
    <property type="term" value="P:Golgi organization"/>
    <property type="evidence" value="ECO:0007669"/>
    <property type="project" value="TreeGrafter"/>
</dbReference>
<feature type="region of interest" description="Disordered" evidence="5">
    <location>
        <begin position="233"/>
        <end position="294"/>
    </location>
</feature>
<reference evidence="8" key="1">
    <citation type="submission" date="2017-05" db="UniProtKB">
        <authorList>
            <consortium name="EnsemblMetazoa"/>
        </authorList>
    </citation>
    <scope>IDENTIFICATION</scope>
</reference>
<dbReference type="SUPFAM" id="SSF140741">
    <property type="entry name" value="RUN domain-like"/>
    <property type="match status" value="1"/>
</dbReference>
<feature type="domain" description="PH" evidence="6">
    <location>
        <begin position="739"/>
        <end position="838"/>
    </location>
</feature>
<evidence type="ECO:0000259" key="7">
    <source>
        <dbReference type="PROSITE" id="PS50826"/>
    </source>
</evidence>
<feature type="region of interest" description="Disordered" evidence="5">
    <location>
        <begin position="327"/>
        <end position="404"/>
    </location>
</feature>
<dbReference type="FunFam" id="1.20.58.900:FF:000004">
    <property type="entry name" value="pleckstrin homology domain-containing family M member 2 isoform X2"/>
    <property type="match status" value="1"/>
</dbReference>
<dbReference type="PANTHER" id="PTHR46556:SF1">
    <property type="entry name" value="PLECKSTRIN HOMOLOGY DOMAIN-CONTAINING FAMILY M MEMBER 2"/>
    <property type="match status" value="1"/>
</dbReference>
<dbReference type="GO" id="GO:0010008">
    <property type="term" value="C:endosome membrane"/>
    <property type="evidence" value="ECO:0007669"/>
    <property type="project" value="TreeGrafter"/>
</dbReference>
<dbReference type="Pfam" id="PF23142">
    <property type="entry name" value="PH_PLEKHM2"/>
    <property type="match status" value="1"/>
</dbReference>
<dbReference type="InterPro" id="IPR011993">
    <property type="entry name" value="PH-like_dom_sf"/>
</dbReference>
<dbReference type="PROSITE" id="PS50826">
    <property type="entry name" value="RUN"/>
    <property type="match status" value="1"/>
</dbReference>
<keyword evidence="4" id="KW-0458">Lysosome</keyword>
<dbReference type="EnsemblMetazoa" id="Aqu2.1.41402_001">
    <property type="protein sequence ID" value="Aqu2.1.41402_001"/>
    <property type="gene ID" value="Aqu2.1.41402"/>
</dbReference>
<proteinExistence type="predicted"/>
<feature type="compositionally biased region" description="Basic and acidic residues" evidence="5">
    <location>
        <begin position="327"/>
        <end position="341"/>
    </location>
</feature>
<feature type="compositionally biased region" description="Basic residues" evidence="5">
    <location>
        <begin position="354"/>
        <end position="367"/>
    </location>
</feature>
<protein>
    <recommendedName>
        <fullName evidence="9">PH domain-containing protein</fullName>
    </recommendedName>
</protein>
<dbReference type="InParanoid" id="A0A1X7VMV8"/>
<dbReference type="eggNOG" id="KOG1829">
    <property type="taxonomic scope" value="Eukaryota"/>
</dbReference>